<feature type="domain" description="Restriction endonuclease type IV Mrr" evidence="1">
    <location>
        <begin position="206"/>
        <end position="320"/>
    </location>
</feature>
<evidence type="ECO:0000313" key="2">
    <source>
        <dbReference type="EMBL" id="NAY91407.1"/>
    </source>
</evidence>
<dbReference type="Proteomes" id="UP000667650">
    <property type="component" value="Unassembled WGS sequence"/>
</dbReference>
<dbReference type="AlphaFoldDB" id="A0A964TAQ8"/>
<dbReference type="PANTHER" id="PTHR30015:SF7">
    <property type="entry name" value="TYPE IV METHYL-DIRECTED RESTRICTION ENZYME ECOKMRR"/>
    <property type="match status" value="1"/>
</dbReference>
<dbReference type="Gene3D" id="3.40.1350.10">
    <property type="match status" value="1"/>
</dbReference>
<dbReference type="SUPFAM" id="SSF141571">
    <property type="entry name" value="Pentapeptide repeat-like"/>
    <property type="match status" value="1"/>
</dbReference>
<dbReference type="Gene3D" id="2.160.20.80">
    <property type="entry name" value="E3 ubiquitin-protein ligase SopA"/>
    <property type="match status" value="1"/>
</dbReference>
<dbReference type="InterPro" id="IPR011335">
    <property type="entry name" value="Restrct_endonuc-II-like"/>
</dbReference>
<sequence length="324" mass="36713">MIEALIFIIAPILLAAGIWAGNKATNFIVFNEKPKDFNTIALELLKNEKIEELEELRATSPNWILNLDNADLSNLNLSRLNLSGLNLERVNFTGSNLAFADLRNSSFLKCIFVKSKLIDVQFNFSVVDSCAFNEALIENTDFSHSKLIKSNFSSSKQIQNEFTGAEFFENEELNMEKNQYSGYSYSKENIPKIIYDIKQNSALLFELNPSTLEKIVAELLKRFQYKTEVAQSGKDSGFDILAWKEGVLGKEMVLIEVKRTPYNKKVGLSSVKALYASKLRERATKAILITPSTYTLEARVFAKELNDLSLIEGNQLLGWIREYT</sequence>
<evidence type="ECO:0000259" key="1">
    <source>
        <dbReference type="Pfam" id="PF04471"/>
    </source>
</evidence>
<gene>
    <name evidence="2" type="ORF">GTQ34_05695</name>
</gene>
<dbReference type="InterPro" id="IPR011856">
    <property type="entry name" value="tRNA_endonuc-like_dom_sf"/>
</dbReference>
<dbReference type="InterPro" id="IPR001646">
    <property type="entry name" value="5peptide_repeat"/>
</dbReference>
<evidence type="ECO:0000313" key="3">
    <source>
        <dbReference type="Proteomes" id="UP000667650"/>
    </source>
</evidence>
<dbReference type="RefSeq" id="WP_166522832.1">
    <property type="nucleotide sequence ID" value="NZ_JAAABI010000002.1"/>
</dbReference>
<comment type="caution">
    <text evidence="2">The sequence shown here is derived from an EMBL/GenBank/DDBJ whole genome shotgun (WGS) entry which is preliminary data.</text>
</comment>
<proteinExistence type="predicted"/>
<dbReference type="Pfam" id="PF00805">
    <property type="entry name" value="Pentapeptide"/>
    <property type="match status" value="1"/>
</dbReference>
<dbReference type="GO" id="GO:0003677">
    <property type="term" value="F:DNA binding"/>
    <property type="evidence" value="ECO:0007669"/>
    <property type="project" value="InterPro"/>
</dbReference>
<dbReference type="Pfam" id="PF04471">
    <property type="entry name" value="Mrr_cat"/>
    <property type="match status" value="1"/>
</dbReference>
<keyword evidence="3" id="KW-1185">Reference proteome</keyword>
<dbReference type="SUPFAM" id="SSF52980">
    <property type="entry name" value="Restriction endonuclease-like"/>
    <property type="match status" value="1"/>
</dbReference>
<dbReference type="GO" id="GO:0015666">
    <property type="term" value="F:restriction endodeoxyribonuclease activity"/>
    <property type="evidence" value="ECO:0007669"/>
    <property type="project" value="TreeGrafter"/>
</dbReference>
<organism evidence="2 3">
    <name type="scientific">Flagellimonas ochracea</name>
    <dbReference type="NCBI Taxonomy" id="2696472"/>
    <lineage>
        <taxon>Bacteria</taxon>
        <taxon>Pseudomonadati</taxon>
        <taxon>Bacteroidota</taxon>
        <taxon>Flavobacteriia</taxon>
        <taxon>Flavobacteriales</taxon>
        <taxon>Flavobacteriaceae</taxon>
        <taxon>Flagellimonas</taxon>
    </lineage>
</organism>
<dbReference type="EMBL" id="JAAABI010000002">
    <property type="protein sequence ID" value="NAY91407.1"/>
    <property type="molecule type" value="Genomic_DNA"/>
</dbReference>
<reference evidence="2" key="1">
    <citation type="submission" date="2020-01" db="EMBL/GenBank/DDBJ databases">
        <title>Muricauda ochracea sp. nov., isolated from a tidal flat of Garorim bay in Korea.</title>
        <authorList>
            <person name="Kim D."/>
            <person name="Yoo Y."/>
            <person name="Kim J.-J."/>
        </authorList>
    </citation>
    <scope>NUCLEOTIDE SEQUENCE</scope>
    <source>
        <strain evidence="2">JGD-17</strain>
    </source>
</reference>
<dbReference type="PANTHER" id="PTHR30015">
    <property type="entry name" value="MRR RESTRICTION SYSTEM PROTEIN"/>
    <property type="match status" value="1"/>
</dbReference>
<dbReference type="InterPro" id="IPR052906">
    <property type="entry name" value="Type_IV_Methyl-Rstrct_Enzyme"/>
</dbReference>
<accession>A0A964TAQ8</accession>
<dbReference type="GO" id="GO:0009307">
    <property type="term" value="P:DNA restriction-modification system"/>
    <property type="evidence" value="ECO:0007669"/>
    <property type="project" value="InterPro"/>
</dbReference>
<name>A0A964TAQ8_9FLAO</name>
<protein>
    <recommendedName>
        <fullName evidence="1">Restriction endonuclease type IV Mrr domain-containing protein</fullName>
    </recommendedName>
</protein>
<dbReference type="InterPro" id="IPR007560">
    <property type="entry name" value="Restrct_endonuc_IV_Mrr"/>
</dbReference>